<proteinExistence type="inferred from homology"/>
<organism evidence="13 14">
    <name type="scientific">Schizophyllum amplum</name>
    <dbReference type="NCBI Taxonomy" id="97359"/>
    <lineage>
        <taxon>Eukaryota</taxon>
        <taxon>Fungi</taxon>
        <taxon>Dikarya</taxon>
        <taxon>Basidiomycota</taxon>
        <taxon>Agaricomycotina</taxon>
        <taxon>Agaricomycetes</taxon>
        <taxon>Agaricomycetidae</taxon>
        <taxon>Agaricales</taxon>
        <taxon>Schizophyllaceae</taxon>
        <taxon>Schizophyllum</taxon>
    </lineage>
</organism>
<evidence type="ECO:0000256" key="11">
    <source>
        <dbReference type="SAM" id="MobiDB-lite"/>
    </source>
</evidence>
<reference evidence="13 14" key="1">
    <citation type="journal article" date="2019" name="New Phytol.">
        <title>Comparative genomics reveals unique wood-decay strategies and fruiting body development in the Schizophyllaceae.</title>
        <authorList>
            <person name="Almasi E."/>
            <person name="Sahu N."/>
            <person name="Krizsan K."/>
            <person name="Balint B."/>
            <person name="Kovacs G.M."/>
            <person name="Kiss B."/>
            <person name="Cseklye J."/>
            <person name="Drula E."/>
            <person name="Henrissat B."/>
            <person name="Nagy I."/>
            <person name="Chovatia M."/>
            <person name="Adam C."/>
            <person name="LaButti K."/>
            <person name="Lipzen A."/>
            <person name="Riley R."/>
            <person name="Grigoriev I.V."/>
            <person name="Nagy L.G."/>
        </authorList>
    </citation>
    <scope>NUCLEOTIDE SEQUENCE [LARGE SCALE GENOMIC DNA]</scope>
    <source>
        <strain evidence="13 14">NL-1724</strain>
    </source>
</reference>
<evidence type="ECO:0000256" key="8">
    <source>
        <dbReference type="ARBA" id="ARBA00023163"/>
    </source>
</evidence>
<evidence type="ECO:0000259" key="12">
    <source>
        <dbReference type="PROSITE" id="PS50157"/>
    </source>
</evidence>
<evidence type="ECO:0000256" key="6">
    <source>
        <dbReference type="ARBA" id="ARBA00022833"/>
    </source>
</evidence>
<evidence type="ECO:0000313" key="13">
    <source>
        <dbReference type="EMBL" id="TRM69453.1"/>
    </source>
</evidence>
<feature type="region of interest" description="Disordered" evidence="11">
    <location>
        <begin position="160"/>
        <end position="226"/>
    </location>
</feature>
<dbReference type="AlphaFoldDB" id="A0A550CXG0"/>
<dbReference type="SMART" id="SM00355">
    <property type="entry name" value="ZnF_C2H2"/>
    <property type="match status" value="2"/>
</dbReference>
<dbReference type="EMBL" id="VDMD01000001">
    <property type="protein sequence ID" value="TRM69453.1"/>
    <property type="molecule type" value="Genomic_DNA"/>
</dbReference>
<dbReference type="Gene3D" id="3.30.160.60">
    <property type="entry name" value="Classic Zinc Finger"/>
    <property type="match status" value="2"/>
</dbReference>
<sequence>MSSPPDYSVFQAERPTLPPIRDLFREELSRPPAPLEPPSAILARLRVSEDKPVTRPQGISTHPTYSPRLERRSLSGPKPPSRNSDMLANPDYASLALLSPPSTSRYLPARSMSFDYCPPSKSTTAESVFGQRRSLPHRNSISTSTYMSESRGDERTPVARYGPAADGRFPPLTRDSVPWTGTVSTSIDRSHRTEDEEQTPVAHHLGMSAAPPVPTQAPRQVPPGPTSGAKYECTYCGKGFNRPSSLKIHLNSHTGEKPFVCPVDGCGRSFSVLSNMRRHARVHNPGELSSQMPDSSDEGGERSISPSHTSNSVSSRGSADFSTWRQQRRDSIASATSTGSRRSRSASIASDDDEVARPGKRRK</sequence>
<dbReference type="PANTHER" id="PTHR14003:SF20">
    <property type="entry name" value="FINGER DOMAIN PROTEIN, PUTATIVE (AFU_ORTHOLOGUE AFUA_4G10380)-RELATED"/>
    <property type="match status" value="1"/>
</dbReference>
<keyword evidence="4" id="KW-0677">Repeat</keyword>
<comment type="similarity">
    <text evidence="2">Belongs to the krueppel C2H2-type zinc-finger protein family.</text>
</comment>
<feature type="domain" description="C2H2-type" evidence="12">
    <location>
        <begin position="231"/>
        <end position="258"/>
    </location>
</feature>
<evidence type="ECO:0000313" key="14">
    <source>
        <dbReference type="Proteomes" id="UP000320762"/>
    </source>
</evidence>
<dbReference type="GO" id="GO:0000978">
    <property type="term" value="F:RNA polymerase II cis-regulatory region sequence-specific DNA binding"/>
    <property type="evidence" value="ECO:0007669"/>
    <property type="project" value="TreeGrafter"/>
</dbReference>
<keyword evidence="7" id="KW-0805">Transcription regulation</keyword>
<feature type="region of interest" description="Disordered" evidence="11">
    <location>
        <begin position="1"/>
        <end position="88"/>
    </location>
</feature>
<comment type="subcellular location">
    <subcellularLocation>
        <location evidence="1">Nucleus</location>
    </subcellularLocation>
</comment>
<evidence type="ECO:0000256" key="4">
    <source>
        <dbReference type="ARBA" id="ARBA00022737"/>
    </source>
</evidence>
<dbReference type="Pfam" id="PF00096">
    <property type="entry name" value="zf-C2H2"/>
    <property type="match status" value="2"/>
</dbReference>
<evidence type="ECO:0000256" key="10">
    <source>
        <dbReference type="PROSITE-ProRule" id="PRU00042"/>
    </source>
</evidence>
<comment type="caution">
    <text evidence="13">The sequence shown here is derived from an EMBL/GenBank/DDBJ whole genome shotgun (WGS) entry which is preliminary data.</text>
</comment>
<dbReference type="PROSITE" id="PS00028">
    <property type="entry name" value="ZINC_FINGER_C2H2_1"/>
    <property type="match status" value="2"/>
</dbReference>
<dbReference type="FunFam" id="3.30.160.60:FF:001289">
    <property type="entry name" value="Zinc finger protein 574"/>
    <property type="match status" value="1"/>
</dbReference>
<gene>
    <name evidence="13" type="ORF">BD626DRAFT_563196</name>
</gene>
<feature type="compositionally biased region" description="Low complexity" evidence="11">
    <location>
        <begin position="332"/>
        <end position="349"/>
    </location>
</feature>
<accession>A0A550CXG0</accession>
<dbReference type="OrthoDB" id="6077919at2759"/>
<feature type="compositionally biased region" description="Polar residues" evidence="11">
    <location>
        <begin position="304"/>
        <end position="325"/>
    </location>
</feature>
<keyword evidence="3" id="KW-0479">Metal-binding</keyword>
<dbReference type="Proteomes" id="UP000320762">
    <property type="component" value="Unassembled WGS sequence"/>
</dbReference>
<keyword evidence="5 10" id="KW-0863">Zinc-finger</keyword>
<dbReference type="InterPro" id="IPR036236">
    <property type="entry name" value="Znf_C2H2_sf"/>
</dbReference>
<dbReference type="STRING" id="97359.A0A550CXG0"/>
<evidence type="ECO:0000256" key="5">
    <source>
        <dbReference type="ARBA" id="ARBA00022771"/>
    </source>
</evidence>
<feature type="compositionally biased region" description="Pro residues" evidence="11">
    <location>
        <begin position="211"/>
        <end position="225"/>
    </location>
</feature>
<dbReference type="PROSITE" id="PS50157">
    <property type="entry name" value="ZINC_FINGER_C2H2_2"/>
    <property type="match status" value="2"/>
</dbReference>
<evidence type="ECO:0000256" key="1">
    <source>
        <dbReference type="ARBA" id="ARBA00004123"/>
    </source>
</evidence>
<evidence type="ECO:0000256" key="7">
    <source>
        <dbReference type="ARBA" id="ARBA00023015"/>
    </source>
</evidence>
<name>A0A550CXG0_9AGAR</name>
<protein>
    <recommendedName>
        <fullName evidence="12">C2H2-type domain-containing protein</fullName>
    </recommendedName>
</protein>
<dbReference type="GO" id="GO:0000981">
    <property type="term" value="F:DNA-binding transcription factor activity, RNA polymerase II-specific"/>
    <property type="evidence" value="ECO:0007669"/>
    <property type="project" value="TreeGrafter"/>
</dbReference>
<dbReference type="SUPFAM" id="SSF57667">
    <property type="entry name" value="beta-beta-alpha zinc fingers"/>
    <property type="match status" value="1"/>
</dbReference>
<feature type="domain" description="C2H2-type" evidence="12">
    <location>
        <begin position="259"/>
        <end position="288"/>
    </location>
</feature>
<dbReference type="PANTHER" id="PTHR14003">
    <property type="entry name" value="TRANSCRIPTIONAL REPRESSOR PROTEIN YY"/>
    <property type="match status" value="1"/>
</dbReference>
<evidence type="ECO:0000256" key="2">
    <source>
        <dbReference type="ARBA" id="ARBA00006991"/>
    </source>
</evidence>
<dbReference type="GO" id="GO:0005667">
    <property type="term" value="C:transcription regulator complex"/>
    <property type="evidence" value="ECO:0007669"/>
    <property type="project" value="TreeGrafter"/>
</dbReference>
<feature type="region of interest" description="Disordered" evidence="11">
    <location>
        <begin position="281"/>
        <end position="363"/>
    </location>
</feature>
<feature type="region of interest" description="Disordered" evidence="11">
    <location>
        <begin position="108"/>
        <end position="131"/>
    </location>
</feature>
<dbReference type="FunFam" id="3.30.160.60:FF:000761">
    <property type="entry name" value="Zinc finger protein 449"/>
    <property type="match status" value="1"/>
</dbReference>
<dbReference type="GO" id="GO:0000785">
    <property type="term" value="C:chromatin"/>
    <property type="evidence" value="ECO:0007669"/>
    <property type="project" value="TreeGrafter"/>
</dbReference>
<keyword evidence="8" id="KW-0804">Transcription</keyword>
<dbReference type="GO" id="GO:0008270">
    <property type="term" value="F:zinc ion binding"/>
    <property type="evidence" value="ECO:0007669"/>
    <property type="project" value="UniProtKB-KW"/>
</dbReference>
<keyword evidence="6" id="KW-0862">Zinc</keyword>
<keyword evidence="9" id="KW-0539">Nucleus</keyword>
<keyword evidence="14" id="KW-1185">Reference proteome</keyword>
<dbReference type="InterPro" id="IPR013087">
    <property type="entry name" value="Znf_C2H2_type"/>
</dbReference>
<evidence type="ECO:0000256" key="9">
    <source>
        <dbReference type="ARBA" id="ARBA00023242"/>
    </source>
</evidence>
<dbReference type="GO" id="GO:0031519">
    <property type="term" value="C:PcG protein complex"/>
    <property type="evidence" value="ECO:0007669"/>
    <property type="project" value="TreeGrafter"/>
</dbReference>
<evidence type="ECO:0000256" key="3">
    <source>
        <dbReference type="ARBA" id="ARBA00022723"/>
    </source>
</evidence>